<accession>A0A1H2W9H7</accession>
<organism evidence="7 8">
    <name type="scientific">Marininema mesophilum</name>
    <dbReference type="NCBI Taxonomy" id="1048340"/>
    <lineage>
        <taxon>Bacteria</taxon>
        <taxon>Bacillati</taxon>
        <taxon>Bacillota</taxon>
        <taxon>Bacilli</taxon>
        <taxon>Bacillales</taxon>
        <taxon>Thermoactinomycetaceae</taxon>
        <taxon>Marininema</taxon>
    </lineage>
</organism>
<dbReference type="STRING" id="1048340.SAMN05444487_10651"/>
<dbReference type="Proteomes" id="UP000198534">
    <property type="component" value="Unassembled WGS sequence"/>
</dbReference>
<evidence type="ECO:0000313" key="7">
    <source>
        <dbReference type="EMBL" id="SDW76934.1"/>
    </source>
</evidence>
<feature type="transmembrane region" description="Helical" evidence="5">
    <location>
        <begin position="32"/>
        <end position="53"/>
    </location>
</feature>
<evidence type="ECO:0000259" key="6">
    <source>
        <dbReference type="Pfam" id="PF04893"/>
    </source>
</evidence>
<dbReference type="GO" id="GO:0016020">
    <property type="term" value="C:membrane"/>
    <property type="evidence" value="ECO:0007669"/>
    <property type="project" value="UniProtKB-SubCell"/>
</dbReference>
<keyword evidence="2 5" id="KW-0812">Transmembrane</keyword>
<gene>
    <name evidence="7" type="ORF">SAMN05444487_10651</name>
</gene>
<feature type="transmembrane region" description="Helical" evidence="5">
    <location>
        <begin position="73"/>
        <end position="93"/>
    </location>
</feature>
<dbReference type="InterPro" id="IPR006977">
    <property type="entry name" value="Yip1_dom"/>
</dbReference>
<dbReference type="Pfam" id="PF04893">
    <property type="entry name" value="Yip1"/>
    <property type="match status" value="1"/>
</dbReference>
<name>A0A1H2W9H7_9BACL</name>
<evidence type="ECO:0000256" key="2">
    <source>
        <dbReference type="ARBA" id="ARBA00022692"/>
    </source>
</evidence>
<protein>
    <submittedName>
        <fullName evidence="7">Yip1 domain-containing protein</fullName>
    </submittedName>
</protein>
<reference evidence="7 8" key="1">
    <citation type="submission" date="2016-10" db="EMBL/GenBank/DDBJ databases">
        <authorList>
            <person name="de Groot N.N."/>
        </authorList>
    </citation>
    <scope>NUCLEOTIDE SEQUENCE [LARGE SCALE GENOMIC DNA]</scope>
    <source>
        <strain evidence="7 8">DSM 45610</strain>
    </source>
</reference>
<evidence type="ECO:0000256" key="3">
    <source>
        <dbReference type="ARBA" id="ARBA00022989"/>
    </source>
</evidence>
<sequence>MTNLQVNSKVSWSKIIVSPSSELEKIVHTKKIILPFLLITLLQVVIFFGIGYIDPGTLEKMKFGIFEPLNAGMVFGAYGLVNVPMTLLFSALFQKLIAYFVKERLSFKKLFVLNVYLWSVILLKYVFIFVSIAFLQGDFASPMTSLAFYTDLEPAKERLLTAIELFSLWHFVLIAIGIHKMFGVPRKKAFIIAMEAYFAEIAIVLLVG</sequence>
<feature type="domain" description="Yip1" evidence="6">
    <location>
        <begin position="15"/>
        <end position="204"/>
    </location>
</feature>
<dbReference type="EMBL" id="FNNQ01000006">
    <property type="protein sequence ID" value="SDW76934.1"/>
    <property type="molecule type" value="Genomic_DNA"/>
</dbReference>
<keyword evidence="8" id="KW-1185">Reference proteome</keyword>
<keyword evidence="3 5" id="KW-1133">Transmembrane helix</keyword>
<keyword evidence="4 5" id="KW-0472">Membrane</keyword>
<feature type="transmembrane region" description="Helical" evidence="5">
    <location>
        <begin position="113"/>
        <end position="135"/>
    </location>
</feature>
<evidence type="ECO:0000313" key="8">
    <source>
        <dbReference type="Proteomes" id="UP000198534"/>
    </source>
</evidence>
<dbReference type="OrthoDB" id="2940219at2"/>
<comment type="subcellular location">
    <subcellularLocation>
        <location evidence="1">Membrane</location>
        <topology evidence="1">Multi-pass membrane protein</topology>
    </subcellularLocation>
</comment>
<feature type="transmembrane region" description="Helical" evidence="5">
    <location>
        <begin position="190"/>
        <end position="207"/>
    </location>
</feature>
<evidence type="ECO:0000256" key="5">
    <source>
        <dbReference type="SAM" id="Phobius"/>
    </source>
</evidence>
<proteinExistence type="predicted"/>
<dbReference type="RefSeq" id="WP_091738493.1">
    <property type="nucleotide sequence ID" value="NZ_FNNQ01000006.1"/>
</dbReference>
<dbReference type="AlphaFoldDB" id="A0A1H2W9H7"/>
<evidence type="ECO:0000256" key="4">
    <source>
        <dbReference type="ARBA" id="ARBA00023136"/>
    </source>
</evidence>
<feature type="transmembrane region" description="Helical" evidence="5">
    <location>
        <begin position="159"/>
        <end position="178"/>
    </location>
</feature>
<evidence type="ECO:0000256" key="1">
    <source>
        <dbReference type="ARBA" id="ARBA00004141"/>
    </source>
</evidence>